<dbReference type="Gene3D" id="1.10.510.10">
    <property type="entry name" value="Transferase(Phosphotransferase) domain 1"/>
    <property type="match status" value="1"/>
</dbReference>
<evidence type="ECO:0000259" key="9">
    <source>
        <dbReference type="PROSITE" id="PS50011"/>
    </source>
</evidence>
<dbReference type="STRING" id="6573.A0A210QUS3"/>
<dbReference type="Pfam" id="PF00069">
    <property type="entry name" value="Pkinase"/>
    <property type="match status" value="1"/>
</dbReference>
<dbReference type="EMBL" id="NEDP02001786">
    <property type="protein sequence ID" value="OWF52490.1"/>
    <property type="molecule type" value="Genomic_DNA"/>
</dbReference>
<dbReference type="GO" id="GO:0005524">
    <property type="term" value="F:ATP binding"/>
    <property type="evidence" value="ECO:0007669"/>
    <property type="project" value="UniProtKB-UniRule"/>
</dbReference>
<feature type="compositionally biased region" description="Polar residues" evidence="8">
    <location>
        <begin position="405"/>
        <end position="436"/>
    </location>
</feature>
<keyword evidence="5 6" id="KW-0067">ATP-binding</keyword>
<dbReference type="Proteomes" id="UP000242188">
    <property type="component" value="Unassembled WGS sequence"/>
</dbReference>
<accession>A0A210QUS3</accession>
<dbReference type="InterPro" id="IPR000719">
    <property type="entry name" value="Prot_kinase_dom"/>
</dbReference>
<evidence type="ECO:0000256" key="3">
    <source>
        <dbReference type="ARBA" id="ARBA00022741"/>
    </source>
</evidence>
<evidence type="ECO:0000256" key="1">
    <source>
        <dbReference type="ARBA" id="ARBA00022527"/>
    </source>
</evidence>
<name>A0A210QUS3_MIZYE</name>
<dbReference type="FunFam" id="3.30.200.20:FF:000315">
    <property type="entry name" value="Calcium-dependent protein kinase 3"/>
    <property type="match status" value="1"/>
</dbReference>
<keyword evidence="2" id="KW-0808">Transferase</keyword>
<dbReference type="SMART" id="SM00220">
    <property type="entry name" value="S_TKc"/>
    <property type="match status" value="1"/>
</dbReference>
<dbReference type="SUPFAM" id="SSF56112">
    <property type="entry name" value="Protein kinase-like (PK-like)"/>
    <property type="match status" value="1"/>
</dbReference>
<dbReference type="AlphaFoldDB" id="A0A210QUS3"/>
<dbReference type="InterPro" id="IPR017441">
    <property type="entry name" value="Protein_kinase_ATP_BS"/>
</dbReference>
<evidence type="ECO:0000256" key="8">
    <source>
        <dbReference type="SAM" id="MobiDB-lite"/>
    </source>
</evidence>
<feature type="binding site" evidence="6">
    <location>
        <position position="56"/>
    </location>
    <ligand>
        <name>ATP</name>
        <dbReference type="ChEBI" id="CHEBI:30616"/>
    </ligand>
</feature>
<dbReference type="PROSITE" id="PS00108">
    <property type="entry name" value="PROTEIN_KINASE_ST"/>
    <property type="match status" value="1"/>
</dbReference>
<feature type="compositionally biased region" description="Gly residues" evidence="8">
    <location>
        <begin position="370"/>
        <end position="381"/>
    </location>
</feature>
<evidence type="ECO:0000256" key="6">
    <source>
        <dbReference type="PROSITE-ProRule" id="PRU10141"/>
    </source>
</evidence>
<sequence length="451" mass="49457">MARKGSAEKTVPRHTRIDDESWIWESYDPGIQIGEGTFGKVFKVKHKSSGEYWAMKVVNREKAGHSAVTLLEREVTILKKVSHENIISLNEVFETGKKMYLVMELCEGGELADALKEKKKYTEADTKVIVKKMASAIKYLHKNDIVHRDLKLENILLSQNPDDPDDKLHIKVTDFGLSVEKGGVGQDNMMQDFCGTPIYMSPEIIDNKTYSQQCDIWAMGVIVYILLCGSPPFRSKDEDTLYDMIKRGEIDFSGEVWQGISEEAQDCIRGMLKVDPAHRKTASEVLYHPWITGNVSEGNHHNVLEMMKMWKDELKVQEGQNSAINGDGTPDTADETDGDRTSPVIPESAPQSSSNKANGKTTQDVQSRKGSGGTKKCGGGSKPVSNSSRPNSQSLNPSKPLLTPGSRNSVGSGAKSPSLQKTSNTPTTKGVANSGRTGAGQAAPRGRGTRK</sequence>
<comment type="similarity">
    <text evidence="7">Belongs to the protein kinase superfamily.</text>
</comment>
<dbReference type="InterPro" id="IPR008271">
    <property type="entry name" value="Ser/Thr_kinase_AS"/>
</dbReference>
<keyword evidence="3 6" id="KW-0547">Nucleotide-binding</keyword>
<dbReference type="GO" id="GO:0004674">
    <property type="term" value="F:protein serine/threonine kinase activity"/>
    <property type="evidence" value="ECO:0007669"/>
    <property type="project" value="UniProtKB-KW"/>
</dbReference>
<gene>
    <name evidence="10" type="ORF">KP79_PYT06852</name>
</gene>
<proteinExistence type="inferred from homology"/>
<evidence type="ECO:0000256" key="5">
    <source>
        <dbReference type="ARBA" id="ARBA00022840"/>
    </source>
</evidence>
<evidence type="ECO:0000256" key="2">
    <source>
        <dbReference type="ARBA" id="ARBA00022679"/>
    </source>
</evidence>
<feature type="compositionally biased region" description="Polar residues" evidence="8">
    <location>
        <begin position="383"/>
        <end position="397"/>
    </location>
</feature>
<keyword evidence="11" id="KW-1185">Reference proteome</keyword>
<evidence type="ECO:0000313" key="10">
    <source>
        <dbReference type="EMBL" id="OWF52490.1"/>
    </source>
</evidence>
<comment type="caution">
    <text evidence="10">The sequence shown here is derived from an EMBL/GenBank/DDBJ whole genome shotgun (WGS) entry which is preliminary data.</text>
</comment>
<dbReference type="PROSITE" id="PS50011">
    <property type="entry name" value="PROTEIN_KINASE_DOM"/>
    <property type="match status" value="1"/>
</dbReference>
<feature type="domain" description="Protein kinase" evidence="9">
    <location>
        <begin position="27"/>
        <end position="291"/>
    </location>
</feature>
<protein>
    <submittedName>
        <fullName evidence="10">Serine/threonine-protein kinase 33</fullName>
    </submittedName>
</protein>
<dbReference type="PROSITE" id="PS00107">
    <property type="entry name" value="PROTEIN_KINASE_ATP"/>
    <property type="match status" value="1"/>
</dbReference>
<keyword evidence="1 7" id="KW-0723">Serine/threonine-protein kinase</keyword>
<dbReference type="PANTHER" id="PTHR24347">
    <property type="entry name" value="SERINE/THREONINE-PROTEIN KINASE"/>
    <property type="match status" value="1"/>
</dbReference>
<feature type="region of interest" description="Disordered" evidence="8">
    <location>
        <begin position="321"/>
        <end position="451"/>
    </location>
</feature>
<evidence type="ECO:0000256" key="7">
    <source>
        <dbReference type="RuleBase" id="RU000304"/>
    </source>
</evidence>
<dbReference type="FunFam" id="1.10.510.10:FF:000571">
    <property type="entry name" value="Maternal embryonic leucine zipper kinase"/>
    <property type="match status" value="1"/>
</dbReference>
<evidence type="ECO:0000256" key="4">
    <source>
        <dbReference type="ARBA" id="ARBA00022777"/>
    </source>
</evidence>
<evidence type="ECO:0000313" key="11">
    <source>
        <dbReference type="Proteomes" id="UP000242188"/>
    </source>
</evidence>
<feature type="compositionally biased region" description="Polar residues" evidence="8">
    <location>
        <begin position="349"/>
        <end position="365"/>
    </location>
</feature>
<reference evidence="10 11" key="1">
    <citation type="journal article" date="2017" name="Nat. Ecol. Evol.">
        <title>Scallop genome provides insights into evolution of bilaterian karyotype and development.</title>
        <authorList>
            <person name="Wang S."/>
            <person name="Zhang J."/>
            <person name="Jiao W."/>
            <person name="Li J."/>
            <person name="Xun X."/>
            <person name="Sun Y."/>
            <person name="Guo X."/>
            <person name="Huan P."/>
            <person name="Dong B."/>
            <person name="Zhang L."/>
            <person name="Hu X."/>
            <person name="Sun X."/>
            <person name="Wang J."/>
            <person name="Zhao C."/>
            <person name="Wang Y."/>
            <person name="Wang D."/>
            <person name="Huang X."/>
            <person name="Wang R."/>
            <person name="Lv J."/>
            <person name="Li Y."/>
            <person name="Zhang Z."/>
            <person name="Liu B."/>
            <person name="Lu W."/>
            <person name="Hui Y."/>
            <person name="Liang J."/>
            <person name="Zhou Z."/>
            <person name="Hou R."/>
            <person name="Li X."/>
            <person name="Liu Y."/>
            <person name="Li H."/>
            <person name="Ning X."/>
            <person name="Lin Y."/>
            <person name="Zhao L."/>
            <person name="Xing Q."/>
            <person name="Dou J."/>
            <person name="Li Y."/>
            <person name="Mao J."/>
            <person name="Guo H."/>
            <person name="Dou H."/>
            <person name="Li T."/>
            <person name="Mu C."/>
            <person name="Jiang W."/>
            <person name="Fu Q."/>
            <person name="Fu X."/>
            <person name="Miao Y."/>
            <person name="Liu J."/>
            <person name="Yu Q."/>
            <person name="Li R."/>
            <person name="Liao H."/>
            <person name="Li X."/>
            <person name="Kong Y."/>
            <person name="Jiang Z."/>
            <person name="Chourrout D."/>
            <person name="Li R."/>
            <person name="Bao Z."/>
        </authorList>
    </citation>
    <scope>NUCLEOTIDE SEQUENCE [LARGE SCALE GENOMIC DNA]</scope>
    <source>
        <strain evidence="10 11">PY_sf001</strain>
    </source>
</reference>
<organism evidence="10 11">
    <name type="scientific">Mizuhopecten yessoensis</name>
    <name type="common">Japanese scallop</name>
    <name type="synonym">Patinopecten yessoensis</name>
    <dbReference type="NCBI Taxonomy" id="6573"/>
    <lineage>
        <taxon>Eukaryota</taxon>
        <taxon>Metazoa</taxon>
        <taxon>Spiralia</taxon>
        <taxon>Lophotrochozoa</taxon>
        <taxon>Mollusca</taxon>
        <taxon>Bivalvia</taxon>
        <taxon>Autobranchia</taxon>
        <taxon>Pteriomorphia</taxon>
        <taxon>Pectinida</taxon>
        <taxon>Pectinoidea</taxon>
        <taxon>Pectinidae</taxon>
        <taxon>Mizuhopecten</taxon>
    </lineage>
</organism>
<dbReference type="OrthoDB" id="541276at2759"/>
<dbReference type="InterPro" id="IPR011009">
    <property type="entry name" value="Kinase-like_dom_sf"/>
</dbReference>
<keyword evidence="4 10" id="KW-0418">Kinase</keyword>